<keyword evidence="2 4" id="KW-0863">Zinc-finger</keyword>
<evidence type="ECO:0000313" key="7">
    <source>
        <dbReference type="EMBL" id="KAG8222713.1"/>
    </source>
</evidence>
<dbReference type="OrthoDB" id="443682at2759"/>
<dbReference type="InterPro" id="IPR007320">
    <property type="entry name" value="PDCD2_C"/>
</dbReference>
<keyword evidence="8" id="KW-1185">Reference proteome</keyword>
<feature type="region of interest" description="Disordered" evidence="5">
    <location>
        <begin position="1"/>
        <end position="25"/>
    </location>
</feature>
<dbReference type="InterPro" id="IPR002893">
    <property type="entry name" value="Znf_MYND"/>
</dbReference>
<dbReference type="GO" id="GO:0008270">
    <property type="term" value="F:zinc ion binding"/>
    <property type="evidence" value="ECO:0007669"/>
    <property type="project" value="UniProtKB-KW"/>
</dbReference>
<reference evidence="7" key="2">
    <citation type="submission" date="2017-10" db="EMBL/GenBank/DDBJ databases">
        <title>Ladona fulva Genome sequencing and assembly.</title>
        <authorList>
            <person name="Murali S."/>
            <person name="Richards S."/>
            <person name="Bandaranaike D."/>
            <person name="Bellair M."/>
            <person name="Blankenburg K."/>
            <person name="Chao H."/>
            <person name="Dinh H."/>
            <person name="Doddapaneni H."/>
            <person name="Dugan-Rocha S."/>
            <person name="Elkadiri S."/>
            <person name="Gnanaolivu R."/>
            <person name="Hernandez B."/>
            <person name="Skinner E."/>
            <person name="Javaid M."/>
            <person name="Lee S."/>
            <person name="Li M."/>
            <person name="Ming W."/>
            <person name="Munidasa M."/>
            <person name="Muniz J."/>
            <person name="Nguyen L."/>
            <person name="Hughes D."/>
            <person name="Osuji N."/>
            <person name="Pu L.-L."/>
            <person name="Puazo M."/>
            <person name="Qu C."/>
            <person name="Quiroz J."/>
            <person name="Raj R."/>
            <person name="Weissenberger G."/>
            <person name="Xin Y."/>
            <person name="Zou X."/>
            <person name="Han Y."/>
            <person name="Worley K."/>
            <person name="Muzny D."/>
            <person name="Gibbs R."/>
        </authorList>
    </citation>
    <scope>NUCLEOTIDE SEQUENCE</scope>
    <source>
        <strain evidence="7">Sampled in the wild</strain>
    </source>
</reference>
<sequence>MSMSNPLQPSLGMEEKPEGSKPKKSVQLGFVSECEPWKLGSRFFPSKVGGKPSWLDLKDLPSSEELACDKCRKPRILLCQIYAPIDDQASCFHRSIFVFICRDADCCEENSNLNFTAFRCQLPRKNAFYPYEPPVEEETWRTDIKAEKYQKLCYICGNIALNACGRCQAVSYCSRSHQKVHWAAGHRLECAKNLSKDAIKIRPNHVLLKEYEIVIEPEDREEEIPSKSEEEAVKQYEDLVIQGRGGAFHGEAAVDGDLAAMAMKEDKAYSKFKKVIQPNPDQILRYERHGKPLWISEDHIPEEKDIPPCEICDGKRDFEFQ</sequence>
<dbReference type="PROSITE" id="PS01360">
    <property type="entry name" value="ZF_MYND_1"/>
    <property type="match status" value="1"/>
</dbReference>
<evidence type="ECO:0000256" key="3">
    <source>
        <dbReference type="ARBA" id="ARBA00022833"/>
    </source>
</evidence>
<dbReference type="PANTHER" id="PTHR12298:SF4">
    <property type="entry name" value="PROGRAMMED CELL DEATH PROTEIN 2"/>
    <property type="match status" value="1"/>
</dbReference>
<evidence type="ECO:0000256" key="2">
    <source>
        <dbReference type="ARBA" id="ARBA00022771"/>
    </source>
</evidence>
<accession>A0A8K0JUJ0</accession>
<dbReference type="Pfam" id="PF01753">
    <property type="entry name" value="zf-MYND"/>
    <property type="match status" value="1"/>
</dbReference>
<organism evidence="7 8">
    <name type="scientific">Ladona fulva</name>
    <name type="common">Scarce chaser dragonfly</name>
    <name type="synonym">Libellula fulva</name>
    <dbReference type="NCBI Taxonomy" id="123851"/>
    <lineage>
        <taxon>Eukaryota</taxon>
        <taxon>Metazoa</taxon>
        <taxon>Ecdysozoa</taxon>
        <taxon>Arthropoda</taxon>
        <taxon>Hexapoda</taxon>
        <taxon>Insecta</taxon>
        <taxon>Pterygota</taxon>
        <taxon>Palaeoptera</taxon>
        <taxon>Odonata</taxon>
        <taxon>Epiprocta</taxon>
        <taxon>Anisoptera</taxon>
        <taxon>Libelluloidea</taxon>
        <taxon>Libellulidae</taxon>
        <taxon>Ladona</taxon>
    </lineage>
</organism>
<comment type="caution">
    <text evidence="7">The sequence shown here is derived from an EMBL/GenBank/DDBJ whole genome shotgun (WGS) entry which is preliminary data.</text>
</comment>
<evidence type="ECO:0000256" key="1">
    <source>
        <dbReference type="ARBA" id="ARBA00022723"/>
    </source>
</evidence>
<dbReference type="EMBL" id="KZ308142">
    <property type="protein sequence ID" value="KAG8222713.1"/>
    <property type="molecule type" value="Genomic_DNA"/>
</dbReference>
<evidence type="ECO:0000313" key="8">
    <source>
        <dbReference type="Proteomes" id="UP000792457"/>
    </source>
</evidence>
<dbReference type="SUPFAM" id="SSF144232">
    <property type="entry name" value="HIT/MYND zinc finger-like"/>
    <property type="match status" value="1"/>
</dbReference>
<dbReference type="AlphaFoldDB" id="A0A8K0JUJ0"/>
<dbReference type="Proteomes" id="UP000792457">
    <property type="component" value="Unassembled WGS sequence"/>
</dbReference>
<evidence type="ECO:0000256" key="4">
    <source>
        <dbReference type="PROSITE-ProRule" id="PRU00134"/>
    </source>
</evidence>
<dbReference type="Pfam" id="PF04194">
    <property type="entry name" value="PDCD2_C"/>
    <property type="match status" value="1"/>
</dbReference>
<keyword evidence="3" id="KW-0862">Zinc</keyword>
<reference evidence="7" key="1">
    <citation type="submission" date="2013-04" db="EMBL/GenBank/DDBJ databases">
        <authorList>
            <person name="Qu J."/>
            <person name="Murali S.C."/>
            <person name="Bandaranaike D."/>
            <person name="Bellair M."/>
            <person name="Blankenburg K."/>
            <person name="Chao H."/>
            <person name="Dinh H."/>
            <person name="Doddapaneni H."/>
            <person name="Downs B."/>
            <person name="Dugan-Rocha S."/>
            <person name="Elkadiri S."/>
            <person name="Gnanaolivu R.D."/>
            <person name="Hernandez B."/>
            <person name="Javaid M."/>
            <person name="Jayaseelan J.C."/>
            <person name="Lee S."/>
            <person name="Li M."/>
            <person name="Ming W."/>
            <person name="Munidasa M."/>
            <person name="Muniz J."/>
            <person name="Nguyen L."/>
            <person name="Ongeri F."/>
            <person name="Osuji N."/>
            <person name="Pu L.-L."/>
            <person name="Puazo M."/>
            <person name="Qu C."/>
            <person name="Quiroz J."/>
            <person name="Raj R."/>
            <person name="Weissenberger G."/>
            <person name="Xin Y."/>
            <person name="Zou X."/>
            <person name="Han Y."/>
            <person name="Richards S."/>
            <person name="Worley K."/>
            <person name="Muzny D."/>
            <person name="Gibbs R."/>
        </authorList>
    </citation>
    <scope>NUCLEOTIDE SEQUENCE</scope>
    <source>
        <strain evidence="7">Sampled in the wild</strain>
    </source>
</reference>
<feature type="non-terminal residue" evidence="7">
    <location>
        <position position="321"/>
    </location>
</feature>
<dbReference type="GO" id="GO:0005634">
    <property type="term" value="C:nucleus"/>
    <property type="evidence" value="ECO:0007669"/>
    <property type="project" value="TreeGrafter"/>
</dbReference>
<dbReference type="GO" id="GO:0005737">
    <property type="term" value="C:cytoplasm"/>
    <property type="evidence" value="ECO:0007669"/>
    <property type="project" value="InterPro"/>
</dbReference>
<dbReference type="PANTHER" id="PTHR12298">
    <property type="entry name" value="PCDC2 PROGRAMMED CELL DEATH PROTEIN 2 -RELATED"/>
    <property type="match status" value="1"/>
</dbReference>
<keyword evidence="1" id="KW-0479">Metal-binding</keyword>
<protein>
    <recommendedName>
        <fullName evidence="6">MYND-type domain-containing protein</fullName>
    </recommendedName>
</protein>
<proteinExistence type="predicted"/>
<dbReference type="Gene3D" id="6.10.140.2220">
    <property type="match status" value="1"/>
</dbReference>
<gene>
    <name evidence="7" type="ORF">J437_LFUL001882</name>
</gene>
<evidence type="ECO:0000256" key="5">
    <source>
        <dbReference type="SAM" id="MobiDB-lite"/>
    </source>
</evidence>
<feature type="domain" description="MYND-type" evidence="6">
    <location>
        <begin position="153"/>
        <end position="190"/>
    </location>
</feature>
<name>A0A8K0JUJ0_LADFU</name>
<dbReference type="PROSITE" id="PS50865">
    <property type="entry name" value="ZF_MYND_2"/>
    <property type="match status" value="1"/>
</dbReference>
<evidence type="ECO:0000259" key="6">
    <source>
        <dbReference type="PROSITE" id="PS50865"/>
    </source>
</evidence>